<dbReference type="EMBL" id="QGNW01000036">
    <property type="protein sequence ID" value="RVX09889.1"/>
    <property type="molecule type" value="Genomic_DNA"/>
</dbReference>
<protein>
    <submittedName>
        <fullName evidence="1">Uncharacterized protein</fullName>
    </submittedName>
</protein>
<name>A0A438JLT1_VITVI</name>
<organism evidence="1 2">
    <name type="scientific">Vitis vinifera</name>
    <name type="common">Grape</name>
    <dbReference type="NCBI Taxonomy" id="29760"/>
    <lineage>
        <taxon>Eukaryota</taxon>
        <taxon>Viridiplantae</taxon>
        <taxon>Streptophyta</taxon>
        <taxon>Embryophyta</taxon>
        <taxon>Tracheophyta</taxon>
        <taxon>Spermatophyta</taxon>
        <taxon>Magnoliopsida</taxon>
        <taxon>eudicotyledons</taxon>
        <taxon>Gunneridae</taxon>
        <taxon>Pentapetalae</taxon>
        <taxon>rosids</taxon>
        <taxon>Vitales</taxon>
        <taxon>Vitaceae</taxon>
        <taxon>Viteae</taxon>
        <taxon>Vitis</taxon>
    </lineage>
</organism>
<evidence type="ECO:0000313" key="1">
    <source>
        <dbReference type="EMBL" id="RVX09889.1"/>
    </source>
</evidence>
<accession>A0A438JLT1</accession>
<dbReference type="AlphaFoldDB" id="A0A438JLT1"/>
<evidence type="ECO:0000313" key="2">
    <source>
        <dbReference type="Proteomes" id="UP000288805"/>
    </source>
</evidence>
<proteinExistence type="predicted"/>
<comment type="caution">
    <text evidence="1">The sequence shown here is derived from an EMBL/GenBank/DDBJ whole genome shotgun (WGS) entry which is preliminary data.</text>
</comment>
<dbReference type="Proteomes" id="UP000288805">
    <property type="component" value="Unassembled WGS sequence"/>
</dbReference>
<sequence>MVIETPVVWMVVPAEVAPGEVHPAVNVEAPYPEQNHLLLLHPGGPVNDASCSSDSSFSYAELEDKLKQIPPGSPDIMPSAQMFETVETLVSGLRGMANNTIFSDLLRTTDYMKIFASRRKDVKISCA</sequence>
<reference evidence="1 2" key="1">
    <citation type="journal article" date="2018" name="PLoS Genet.">
        <title>Population sequencing reveals clonal diversity and ancestral inbreeding in the grapevine cultivar Chardonnay.</title>
        <authorList>
            <person name="Roach M.J."/>
            <person name="Johnson D.L."/>
            <person name="Bohlmann J."/>
            <person name="van Vuuren H.J."/>
            <person name="Jones S.J."/>
            <person name="Pretorius I.S."/>
            <person name="Schmidt S.A."/>
            <person name="Borneman A.R."/>
        </authorList>
    </citation>
    <scope>NUCLEOTIDE SEQUENCE [LARGE SCALE GENOMIC DNA]</scope>
    <source>
        <strain evidence="2">cv. Chardonnay</strain>
        <tissue evidence="1">Leaf</tissue>
    </source>
</reference>
<gene>
    <name evidence="1" type="ORF">CK203_013096</name>
</gene>